<evidence type="ECO:0000313" key="3">
    <source>
        <dbReference type="Proteomes" id="UP000517892"/>
    </source>
</evidence>
<reference evidence="2 3" key="1">
    <citation type="submission" date="2019-09" db="EMBL/GenBank/DDBJ databases">
        <title>Bird 10,000 Genomes (B10K) Project - Family phase.</title>
        <authorList>
            <person name="Zhang G."/>
        </authorList>
    </citation>
    <scope>NUCLEOTIDE SEQUENCE [LARGE SCALE GENOMIC DNA]</scope>
    <source>
        <strain evidence="2">B10K-DU-017-25</strain>
        <tissue evidence="2">Mixed tissue sample</tissue>
    </source>
</reference>
<feature type="non-terminal residue" evidence="2">
    <location>
        <position position="1"/>
    </location>
</feature>
<evidence type="ECO:0000259" key="1">
    <source>
        <dbReference type="Pfam" id="PF23727"/>
    </source>
</evidence>
<evidence type="ECO:0000313" key="2">
    <source>
        <dbReference type="EMBL" id="NWR80656.1"/>
    </source>
</evidence>
<dbReference type="Proteomes" id="UP000517892">
    <property type="component" value="Unassembled WGS sequence"/>
</dbReference>
<accession>A0A7K5AAB6</accession>
<organism evidence="2 3">
    <name type="scientific">Centropus unirufus</name>
    <dbReference type="NCBI Taxonomy" id="1118519"/>
    <lineage>
        <taxon>Eukaryota</taxon>
        <taxon>Metazoa</taxon>
        <taxon>Chordata</taxon>
        <taxon>Craniata</taxon>
        <taxon>Vertebrata</taxon>
        <taxon>Euteleostomi</taxon>
        <taxon>Archelosauria</taxon>
        <taxon>Archosauria</taxon>
        <taxon>Dinosauria</taxon>
        <taxon>Saurischia</taxon>
        <taxon>Theropoda</taxon>
        <taxon>Coelurosauria</taxon>
        <taxon>Aves</taxon>
        <taxon>Neognathae</taxon>
        <taxon>Neoaves</taxon>
        <taxon>Otidimorphae</taxon>
        <taxon>Cuculiformes</taxon>
        <taxon>Centropidae</taxon>
        <taxon>Centropus</taxon>
    </lineage>
</organism>
<protein>
    <submittedName>
        <fullName evidence="2">F234A protein</fullName>
    </submittedName>
</protein>
<comment type="caution">
    <text evidence="2">The sequence shown here is derived from an EMBL/GenBank/DDBJ whole genome shotgun (WGS) entry which is preliminary data.</text>
</comment>
<dbReference type="Pfam" id="PF23727">
    <property type="entry name" value="Beta-prop_FAM234A_B"/>
    <property type="match status" value="1"/>
</dbReference>
<feature type="non-terminal residue" evidence="2">
    <location>
        <position position="122"/>
    </location>
</feature>
<sequence>TEKTLYVYSLNGLYSAAMGVEMKFPGLEEFPQWEKSVDHNTQHVALRSTADIRYLSKVPGHLRENILLVTSEGAALVNPHNIQTLWTLNMSQVLSKPLIGYYRPDVLGIVFESEIGPNRKKV</sequence>
<feature type="domain" description="FAM234A/B beta-propeller" evidence="1">
    <location>
        <begin position="2"/>
        <end position="122"/>
    </location>
</feature>
<dbReference type="InterPro" id="IPR055409">
    <property type="entry name" value="Beta-prop_FAM234A_B"/>
</dbReference>
<dbReference type="OrthoDB" id="9309569at2759"/>
<dbReference type="EMBL" id="VYZI01001133">
    <property type="protein sequence ID" value="NWR80656.1"/>
    <property type="molecule type" value="Genomic_DNA"/>
</dbReference>
<keyword evidence="3" id="KW-1185">Reference proteome</keyword>
<gene>
    <name evidence="2" type="primary">Fam234a_1</name>
    <name evidence="2" type="ORF">CENUNI_R11018</name>
</gene>
<name>A0A7K5AAB6_9AVES</name>
<dbReference type="AlphaFoldDB" id="A0A7K5AAB6"/>
<proteinExistence type="predicted"/>